<organism evidence="1 2">
    <name type="scientific">Tetrapyrgos nigripes</name>
    <dbReference type="NCBI Taxonomy" id="182062"/>
    <lineage>
        <taxon>Eukaryota</taxon>
        <taxon>Fungi</taxon>
        <taxon>Dikarya</taxon>
        <taxon>Basidiomycota</taxon>
        <taxon>Agaricomycotina</taxon>
        <taxon>Agaricomycetes</taxon>
        <taxon>Agaricomycetidae</taxon>
        <taxon>Agaricales</taxon>
        <taxon>Marasmiineae</taxon>
        <taxon>Marasmiaceae</taxon>
        <taxon>Tetrapyrgos</taxon>
    </lineage>
</organism>
<sequence length="113" mass="11904">MQRPVGSSPGLSASSSSLSSTSLSFLRRHPPRLDVLAPASASVAAFAFALGSGPGSQSYIFYSSPLQFTNSGLSTKWTAILLPIIAGLNPLDPSILNTPCFFHFQIIFLSNSN</sequence>
<keyword evidence="2" id="KW-1185">Reference proteome</keyword>
<dbReference type="Proteomes" id="UP000559256">
    <property type="component" value="Unassembled WGS sequence"/>
</dbReference>
<name>A0A8H5GZ94_9AGAR</name>
<comment type="caution">
    <text evidence="1">The sequence shown here is derived from an EMBL/GenBank/DDBJ whole genome shotgun (WGS) entry which is preliminary data.</text>
</comment>
<dbReference type="AlphaFoldDB" id="A0A8H5GZ94"/>
<evidence type="ECO:0000313" key="1">
    <source>
        <dbReference type="EMBL" id="KAF5373560.1"/>
    </source>
</evidence>
<reference evidence="1 2" key="1">
    <citation type="journal article" date="2020" name="ISME J.">
        <title>Uncovering the hidden diversity of litter-decomposition mechanisms in mushroom-forming fungi.</title>
        <authorList>
            <person name="Floudas D."/>
            <person name="Bentzer J."/>
            <person name="Ahren D."/>
            <person name="Johansson T."/>
            <person name="Persson P."/>
            <person name="Tunlid A."/>
        </authorList>
    </citation>
    <scope>NUCLEOTIDE SEQUENCE [LARGE SCALE GENOMIC DNA]</scope>
    <source>
        <strain evidence="1 2">CBS 291.85</strain>
    </source>
</reference>
<accession>A0A8H5GZ94</accession>
<proteinExistence type="predicted"/>
<protein>
    <submittedName>
        <fullName evidence="1">Uncharacterized protein</fullName>
    </submittedName>
</protein>
<gene>
    <name evidence="1" type="ORF">D9758_000927</name>
</gene>
<evidence type="ECO:0000313" key="2">
    <source>
        <dbReference type="Proteomes" id="UP000559256"/>
    </source>
</evidence>
<dbReference type="EMBL" id="JAACJM010000003">
    <property type="protein sequence ID" value="KAF5373560.1"/>
    <property type="molecule type" value="Genomic_DNA"/>
</dbReference>